<dbReference type="PANTHER" id="PTHR35161">
    <property type="entry name" value="OS02G0303100 PROTEIN"/>
    <property type="match status" value="1"/>
</dbReference>
<organism evidence="1">
    <name type="scientific">Brachypodium distachyon</name>
    <name type="common">Purple false brome</name>
    <name type="synonym">Trachynia distachya</name>
    <dbReference type="NCBI Taxonomy" id="15368"/>
    <lineage>
        <taxon>Eukaryota</taxon>
        <taxon>Viridiplantae</taxon>
        <taxon>Streptophyta</taxon>
        <taxon>Embryophyta</taxon>
        <taxon>Tracheophyta</taxon>
        <taxon>Spermatophyta</taxon>
        <taxon>Magnoliopsida</taxon>
        <taxon>Liliopsida</taxon>
        <taxon>Poales</taxon>
        <taxon>Poaceae</taxon>
        <taxon>BOP clade</taxon>
        <taxon>Pooideae</taxon>
        <taxon>Stipodae</taxon>
        <taxon>Brachypodieae</taxon>
        <taxon>Brachypodium</taxon>
    </lineage>
</organism>
<accession>A0A2K2DU16</accession>
<dbReference type="OrthoDB" id="696839at2759"/>
<proteinExistence type="predicted"/>
<sequence length="148" mass="16286">AAAPVPAAATTATFLSEHLQHHTRKVLIGMCQKHCGGISFGGNFTSSQILFHEGQVKFDGSIVPVQYSRASAKLDYDRLHTIFSADFYDNSSQSYPLHVQNLLDFLWAVPDGANPDSEDVVAFLTNHPAVISYMQRISVCQLLDNLFS</sequence>
<dbReference type="Proteomes" id="UP000008810">
    <property type="component" value="Chromosome 1"/>
</dbReference>
<dbReference type="InParanoid" id="A0A2K2DU16"/>
<name>A0A2K2DU16_BRADI</name>
<evidence type="ECO:0000313" key="2">
    <source>
        <dbReference type="EnsemblPlants" id="PNT77765"/>
    </source>
</evidence>
<gene>
    <name evidence="1" type="ORF">BRADI_1g68466v3</name>
</gene>
<protein>
    <submittedName>
        <fullName evidence="1 2">Uncharacterized protein</fullName>
    </submittedName>
</protein>
<feature type="non-terminal residue" evidence="1">
    <location>
        <position position="148"/>
    </location>
</feature>
<evidence type="ECO:0000313" key="1">
    <source>
        <dbReference type="EMBL" id="PNT77765.1"/>
    </source>
</evidence>
<evidence type="ECO:0000313" key="3">
    <source>
        <dbReference type="Proteomes" id="UP000008810"/>
    </source>
</evidence>
<dbReference type="EMBL" id="CM000880">
    <property type="protein sequence ID" value="PNT77765.1"/>
    <property type="molecule type" value="Genomic_DNA"/>
</dbReference>
<dbReference type="EnsemblPlants" id="PNT77765">
    <property type="protein sequence ID" value="PNT77765"/>
    <property type="gene ID" value="BRADI_1g68466v3"/>
</dbReference>
<reference evidence="1" key="2">
    <citation type="submission" date="2017-06" db="EMBL/GenBank/DDBJ databases">
        <title>WGS assembly of Brachypodium distachyon.</title>
        <authorList>
            <consortium name="The International Brachypodium Initiative"/>
            <person name="Lucas S."/>
            <person name="Harmon-Smith M."/>
            <person name="Lail K."/>
            <person name="Tice H."/>
            <person name="Grimwood J."/>
            <person name="Bruce D."/>
            <person name="Barry K."/>
            <person name="Shu S."/>
            <person name="Lindquist E."/>
            <person name="Wang M."/>
            <person name="Pitluck S."/>
            <person name="Vogel J.P."/>
            <person name="Garvin D.F."/>
            <person name="Mockler T.C."/>
            <person name="Schmutz J."/>
            <person name="Rokhsar D."/>
            <person name="Bevan M.W."/>
        </authorList>
    </citation>
    <scope>NUCLEOTIDE SEQUENCE</scope>
    <source>
        <strain evidence="1">Bd21</strain>
    </source>
</reference>
<keyword evidence="3" id="KW-1185">Reference proteome</keyword>
<dbReference type="PANTHER" id="PTHR35161:SF22">
    <property type="match status" value="1"/>
</dbReference>
<dbReference type="Gramene" id="PNT77765">
    <property type="protein sequence ID" value="PNT77765"/>
    <property type="gene ID" value="BRADI_1g68466v3"/>
</dbReference>
<reference evidence="1 2" key="1">
    <citation type="journal article" date="2010" name="Nature">
        <title>Genome sequencing and analysis of the model grass Brachypodium distachyon.</title>
        <authorList>
            <consortium name="International Brachypodium Initiative"/>
        </authorList>
    </citation>
    <scope>NUCLEOTIDE SEQUENCE [LARGE SCALE GENOMIC DNA]</scope>
    <source>
        <strain evidence="1 2">Bd21</strain>
    </source>
</reference>
<feature type="non-terminal residue" evidence="1">
    <location>
        <position position="1"/>
    </location>
</feature>
<dbReference type="AlphaFoldDB" id="A0A2K2DU16"/>
<reference evidence="2" key="3">
    <citation type="submission" date="2018-08" db="UniProtKB">
        <authorList>
            <consortium name="EnsemblPlants"/>
        </authorList>
    </citation>
    <scope>IDENTIFICATION</scope>
    <source>
        <strain evidence="2">cv. Bd21</strain>
    </source>
</reference>